<dbReference type="EMBL" id="BGPR01065837">
    <property type="protein sequence ID" value="GBO40574.1"/>
    <property type="molecule type" value="Genomic_DNA"/>
</dbReference>
<organism evidence="1 2">
    <name type="scientific">Araneus ventricosus</name>
    <name type="common">Orbweaver spider</name>
    <name type="synonym">Epeira ventricosa</name>
    <dbReference type="NCBI Taxonomy" id="182803"/>
    <lineage>
        <taxon>Eukaryota</taxon>
        <taxon>Metazoa</taxon>
        <taxon>Ecdysozoa</taxon>
        <taxon>Arthropoda</taxon>
        <taxon>Chelicerata</taxon>
        <taxon>Arachnida</taxon>
        <taxon>Araneae</taxon>
        <taxon>Araneomorphae</taxon>
        <taxon>Entelegynae</taxon>
        <taxon>Araneoidea</taxon>
        <taxon>Araneidae</taxon>
        <taxon>Araneus</taxon>
    </lineage>
</organism>
<evidence type="ECO:0000313" key="2">
    <source>
        <dbReference type="Proteomes" id="UP000499080"/>
    </source>
</evidence>
<name>A0A4Y2WVC5_ARAVE</name>
<sequence>MGESFGEITPAALKTLRVGSLYIKSLTGSGPCLEGSELAYLKSSEWGKKEEIEEQLEKRRGEKIAPPYRKRTLNIKFRGECVALWSYS</sequence>
<comment type="caution">
    <text evidence="1">The sequence shown here is derived from an EMBL/GenBank/DDBJ whole genome shotgun (WGS) entry which is preliminary data.</text>
</comment>
<protein>
    <submittedName>
        <fullName evidence="1">Uncharacterized protein</fullName>
    </submittedName>
</protein>
<keyword evidence="2" id="KW-1185">Reference proteome</keyword>
<proteinExistence type="predicted"/>
<gene>
    <name evidence="1" type="ORF">AVEN_184868_1</name>
</gene>
<dbReference type="Proteomes" id="UP000499080">
    <property type="component" value="Unassembled WGS sequence"/>
</dbReference>
<dbReference type="AlphaFoldDB" id="A0A4Y2WVC5"/>
<evidence type="ECO:0000313" key="1">
    <source>
        <dbReference type="EMBL" id="GBO40574.1"/>
    </source>
</evidence>
<reference evidence="1 2" key="1">
    <citation type="journal article" date="2019" name="Sci. Rep.">
        <title>Orb-weaving spider Araneus ventricosus genome elucidates the spidroin gene catalogue.</title>
        <authorList>
            <person name="Kono N."/>
            <person name="Nakamura H."/>
            <person name="Ohtoshi R."/>
            <person name="Moran D.A.P."/>
            <person name="Shinohara A."/>
            <person name="Yoshida Y."/>
            <person name="Fujiwara M."/>
            <person name="Mori M."/>
            <person name="Tomita M."/>
            <person name="Arakawa K."/>
        </authorList>
    </citation>
    <scope>NUCLEOTIDE SEQUENCE [LARGE SCALE GENOMIC DNA]</scope>
</reference>
<accession>A0A4Y2WVC5</accession>